<evidence type="ECO:0000259" key="8">
    <source>
        <dbReference type="Pfam" id="PF03834"/>
    </source>
</evidence>
<comment type="similarity">
    <text evidence="2">Belongs to the ERCC1/RAD10/SWI10 family.</text>
</comment>
<dbReference type="GO" id="GO:0003697">
    <property type="term" value="F:single-stranded DNA binding"/>
    <property type="evidence" value="ECO:0007669"/>
    <property type="project" value="TreeGrafter"/>
</dbReference>
<dbReference type="OrthoDB" id="10262814at2759"/>
<evidence type="ECO:0000313" key="10">
    <source>
        <dbReference type="Proteomes" id="UP000759537"/>
    </source>
</evidence>
<evidence type="ECO:0000256" key="2">
    <source>
        <dbReference type="ARBA" id="ARBA00008283"/>
    </source>
</evidence>
<feature type="region of interest" description="Disordered" evidence="7">
    <location>
        <begin position="224"/>
        <end position="373"/>
    </location>
</feature>
<dbReference type="InterPro" id="IPR047260">
    <property type="entry name" value="ERCC1-like_central_dom"/>
</dbReference>
<feature type="compositionally biased region" description="Low complexity" evidence="7">
    <location>
        <begin position="225"/>
        <end position="259"/>
    </location>
</feature>
<dbReference type="FunFam" id="3.40.50.10130:FF:000001">
    <property type="entry name" value="DNA excision repair protein ERCC-1"/>
    <property type="match status" value="1"/>
</dbReference>
<dbReference type="Pfam" id="PF03834">
    <property type="entry name" value="Rad10"/>
    <property type="match status" value="1"/>
</dbReference>
<evidence type="ECO:0000256" key="5">
    <source>
        <dbReference type="ARBA" id="ARBA00023204"/>
    </source>
</evidence>
<dbReference type="NCBIfam" id="TIGR00597">
    <property type="entry name" value="rad10"/>
    <property type="match status" value="1"/>
</dbReference>
<accession>A0A9P5JUP7</accession>
<evidence type="ECO:0000256" key="3">
    <source>
        <dbReference type="ARBA" id="ARBA00022763"/>
    </source>
</evidence>
<keyword evidence="4" id="KW-0238">DNA-binding</keyword>
<organism evidence="9 10">
    <name type="scientific">Russula ochroleuca</name>
    <dbReference type="NCBI Taxonomy" id="152965"/>
    <lineage>
        <taxon>Eukaryota</taxon>
        <taxon>Fungi</taxon>
        <taxon>Dikarya</taxon>
        <taxon>Basidiomycota</taxon>
        <taxon>Agaricomycotina</taxon>
        <taxon>Agaricomycetes</taxon>
        <taxon>Russulales</taxon>
        <taxon>Russulaceae</taxon>
        <taxon>Russula</taxon>
    </lineage>
</organism>
<evidence type="ECO:0000313" key="9">
    <source>
        <dbReference type="EMBL" id="KAF8465425.1"/>
    </source>
</evidence>
<feature type="region of interest" description="Disordered" evidence="7">
    <location>
        <begin position="1"/>
        <end position="22"/>
    </location>
</feature>
<dbReference type="GO" id="GO:0003684">
    <property type="term" value="F:damaged DNA binding"/>
    <property type="evidence" value="ECO:0007669"/>
    <property type="project" value="InterPro"/>
</dbReference>
<feature type="domain" description="ERCC1-like central" evidence="8">
    <location>
        <begin position="28"/>
        <end position="141"/>
    </location>
</feature>
<dbReference type="SUPFAM" id="SSF47781">
    <property type="entry name" value="RuvA domain 2-like"/>
    <property type="match status" value="1"/>
</dbReference>
<dbReference type="Gene3D" id="3.40.50.10130">
    <property type="match status" value="1"/>
</dbReference>
<dbReference type="InterPro" id="IPR010994">
    <property type="entry name" value="RuvA_2-like"/>
</dbReference>
<evidence type="ECO:0000256" key="6">
    <source>
        <dbReference type="ARBA" id="ARBA00023242"/>
    </source>
</evidence>
<keyword evidence="5" id="KW-0234">DNA repair</keyword>
<dbReference type="SUPFAM" id="SSF52980">
    <property type="entry name" value="Restriction endonuclease-like"/>
    <property type="match status" value="1"/>
</dbReference>
<proteinExistence type="inferred from homology"/>
<dbReference type="Pfam" id="PF14520">
    <property type="entry name" value="HHH_5"/>
    <property type="match status" value="1"/>
</dbReference>
<name>A0A9P5JUP7_9AGAM</name>
<dbReference type="GO" id="GO:0006302">
    <property type="term" value="P:double-strand break repair"/>
    <property type="evidence" value="ECO:0007669"/>
    <property type="project" value="UniProtKB-ARBA"/>
</dbReference>
<evidence type="ECO:0000256" key="7">
    <source>
        <dbReference type="SAM" id="MobiDB-lite"/>
    </source>
</evidence>
<protein>
    <submittedName>
        <fullName evidence="9">DNA repair protein rad10</fullName>
    </submittedName>
</protein>
<dbReference type="GO" id="GO:0006312">
    <property type="term" value="P:mitotic recombination"/>
    <property type="evidence" value="ECO:0007669"/>
    <property type="project" value="TreeGrafter"/>
</dbReference>
<dbReference type="GO" id="GO:0000110">
    <property type="term" value="C:nucleotide-excision repair factor 1 complex"/>
    <property type="evidence" value="ECO:0007669"/>
    <property type="project" value="TreeGrafter"/>
</dbReference>
<comment type="caution">
    <text evidence="9">The sequence shown here is derived from an EMBL/GenBank/DDBJ whole genome shotgun (WGS) entry which is preliminary data.</text>
</comment>
<keyword evidence="3" id="KW-0227">DNA damage</keyword>
<dbReference type="Gene3D" id="1.10.150.20">
    <property type="entry name" value="5' to 3' exonuclease, C-terminal subdomain"/>
    <property type="match status" value="1"/>
</dbReference>
<evidence type="ECO:0000256" key="1">
    <source>
        <dbReference type="ARBA" id="ARBA00004123"/>
    </source>
</evidence>
<keyword evidence="10" id="KW-1185">Reference proteome</keyword>
<dbReference type="CDD" id="cd22325">
    <property type="entry name" value="ERCC1_C-like"/>
    <property type="match status" value="1"/>
</dbReference>
<dbReference type="Proteomes" id="UP000759537">
    <property type="component" value="Unassembled WGS sequence"/>
</dbReference>
<reference evidence="9" key="1">
    <citation type="submission" date="2019-10" db="EMBL/GenBank/DDBJ databases">
        <authorList>
            <consortium name="DOE Joint Genome Institute"/>
            <person name="Kuo A."/>
            <person name="Miyauchi S."/>
            <person name="Kiss E."/>
            <person name="Drula E."/>
            <person name="Kohler A."/>
            <person name="Sanchez-Garcia M."/>
            <person name="Andreopoulos B."/>
            <person name="Barry K.W."/>
            <person name="Bonito G."/>
            <person name="Buee M."/>
            <person name="Carver A."/>
            <person name="Chen C."/>
            <person name="Cichocki N."/>
            <person name="Clum A."/>
            <person name="Culley D."/>
            <person name="Crous P.W."/>
            <person name="Fauchery L."/>
            <person name="Girlanda M."/>
            <person name="Hayes R."/>
            <person name="Keri Z."/>
            <person name="LaButti K."/>
            <person name="Lipzen A."/>
            <person name="Lombard V."/>
            <person name="Magnuson J."/>
            <person name="Maillard F."/>
            <person name="Morin E."/>
            <person name="Murat C."/>
            <person name="Nolan M."/>
            <person name="Ohm R."/>
            <person name="Pangilinan J."/>
            <person name="Pereira M."/>
            <person name="Perotto S."/>
            <person name="Peter M."/>
            <person name="Riley R."/>
            <person name="Sitrit Y."/>
            <person name="Stielow B."/>
            <person name="Szollosi G."/>
            <person name="Zifcakova L."/>
            <person name="Stursova M."/>
            <person name="Spatafora J.W."/>
            <person name="Tedersoo L."/>
            <person name="Vaario L.-M."/>
            <person name="Yamada A."/>
            <person name="Yan M."/>
            <person name="Wang P."/>
            <person name="Xu J."/>
            <person name="Bruns T."/>
            <person name="Baldrian P."/>
            <person name="Vilgalys R."/>
            <person name="Henrissat B."/>
            <person name="Grigoriev I.V."/>
            <person name="Hibbett D."/>
            <person name="Nagy L.G."/>
            <person name="Martin F.M."/>
        </authorList>
    </citation>
    <scope>NUCLEOTIDE SEQUENCE</scope>
    <source>
        <strain evidence="9">Prilba</strain>
    </source>
</reference>
<dbReference type="InterPro" id="IPR004579">
    <property type="entry name" value="ERCC1/RAD10/SWI10"/>
</dbReference>
<feature type="compositionally biased region" description="Basic and acidic residues" evidence="7">
    <location>
        <begin position="318"/>
        <end position="330"/>
    </location>
</feature>
<reference evidence="9" key="2">
    <citation type="journal article" date="2020" name="Nat. Commun.">
        <title>Large-scale genome sequencing of mycorrhizal fungi provides insights into the early evolution of symbiotic traits.</title>
        <authorList>
            <person name="Miyauchi S."/>
            <person name="Kiss E."/>
            <person name="Kuo A."/>
            <person name="Drula E."/>
            <person name="Kohler A."/>
            <person name="Sanchez-Garcia M."/>
            <person name="Morin E."/>
            <person name="Andreopoulos B."/>
            <person name="Barry K.W."/>
            <person name="Bonito G."/>
            <person name="Buee M."/>
            <person name="Carver A."/>
            <person name="Chen C."/>
            <person name="Cichocki N."/>
            <person name="Clum A."/>
            <person name="Culley D."/>
            <person name="Crous P.W."/>
            <person name="Fauchery L."/>
            <person name="Girlanda M."/>
            <person name="Hayes R.D."/>
            <person name="Keri Z."/>
            <person name="LaButti K."/>
            <person name="Lipzen A."/>
            <person name="Lombard V."/>
            <person name="Magnuson J."/>
            <person name="Maillard F."/>
            <person name="Murat C."/>
            <person name="Nolan M."/>
            <person name="Ohm R.A."/>
            <person name="Pangilinan J."/>
            <person name="Pereira M.F."/>
            <person name="Perotto S."/>
            <person name="Peter M."/>
            <person name="Pfister S."/>
            <person name="Riley R."/>
            <person name="Sitrit Y."/>
            <person name="Stielow J.B."/>
            <person name="Szollosi G."/>
            <person name="Zifcakova L."/>
            <person name="Stursova M."/>
            <person name="Spatafora J.W."/>
            <person name="Tedersoo L."/>
            <person name="Vaario L.M."/>
            <person name="Yamada A."/>
            <person name="Yan M."/>
            <person name="Wang P."/>
            <person name="Xu J."/>
            <person name="Bruns T."/>
            <person name="Baldrian P."/>
            <person name="Vilgalys R."/>
            <person name="Dunand C."/>
            <person name="Henrissat B."/>
            <person name="Grigoriev I.V."/>
            <person name="Hibbett D."/>
            <person name="Nagy L.G."/>
            <person name="Martin F.M."/>
        </authorList>
    </citation>
    <scope>NUCLEOTIDE SEQUENCE</scope>
    <source>
        <strain evidence="9">Prilba</strain>
    </source>
</reference>
<sequence>MAQTHPPTTELKGKQPQPPVVHPASGNSIIINPCQRLNPIVECIRNVPKEFGDILPDYQVGRTTGVLFLSLRYHRLHPEYIHQRIERLGLSYNLRILLLMCDISEHQEPIRELTKVCLLNNITVIVAWSADEAGQYLTAYKQSEHRQPTLIRERIDKTPSALLRTALTSIPRVNKTDVETLRASFGSFAKIAQADAEQLARLPGFGPKKVSRLKDAFERPFRTGTTSALAAPSTSASASTSTAAAATAARPTFASSASMEPPPPPAPGPTFTEQPAPRSIWDIDLDLNSPSPSPPPSSELALARDALAAGPGPGPSKRTREESPPWDIERGAALGLDDEDSDSDAGAGAGAGLDGDDMDVDIAPALRAKRRRA</sequence>
<dbReference type="PANTHER" id="PTHR12749">
    <property type="entry name" value="EXCISION REPAIR CROSS-COMPLEMENTING 1 ERCC1"/>
    <property type="match status" value="1"/>
</dbReference>
<dbReference type="PANTHER" id="PTHR12749:SF0">
    <property type="entry name" value="DNA EXCISION REPAIR PROTEIN ERCC-1"/>
    <property type="match status" value="1"/>
</dbReference>
<comment type="subcellular location">
    <subcellularLocation>
        <location evidence="1">Nucleus</location>
    </subcellularLocation>
</comment>
<dbReference type="AlphaFoldDB" id="A0A9P5JUP7"/>
<dbReference type="GO" id="GO:0070914">
    <property type="term" value="P:UV-damage excision repair"/>
    <property type="evidence" value="ECO:0007669"/>
    <property type="project" value="TreeGrafter"/>
</dbReference>
<dbReference type="EMBL" id="WHVB01000047">
    <property type="protein sequence ID" value="KAF8465425.1"/>
    <property type="molecule type" value="Genomic_DNA"/>
</dbReference>
<gene>
    <name evidence="9" type="ORF">DFH94DRAFT_356515</name>
</gene>
<evidence type="ECO:0000256" key="4">
    <source>
        <dbReference type="ARBA" id="ARBA00023125"/>
    </source>
</evidence>
<keyword evidence="6" id="KW-0539">Nucleus</keyword>
<dbReference type="InterPro" id="IPR011335">
    <property type="entry name" value="Restrct_endonuc-II-like"/>
</dbReference>
<dbReference type="GO" id="GO:0070522">
    <property type="term" value="C:ERCC4-ERCC1 complex"/>
    <property type="evidence" value="ECO:0007669"/>
    <property type="project" value="TreeGrafter"/>
</dbReference>